<dbReference type="Proteomes" id="UP001054902">
    <property type="component" value="Unassembled WGS sequence"/>
</dbReference>
<dbReference type="PROSITE" id="PS00135">
    <property type="entry name" value="TRYPSIN_SER"/>
    <property type="match status" value="1"/>
</dbReference>
<feature type="compositionally biased region" description="Polar residues" evidence="5">
    <location>
        <begin position="484"/>
        <end position="533"/>
    </location>
</feature>
<protein>
    <recommendedName>
        <fullName evidence="7">Peptidase S1 domain-containing protein</fullName>
    </recommendedName>
</protein>
<dbReference type="InterPro" id="IPR001254">
    <property type="entry name" value="Trypsin_dom"/>
</dbReference>
<evidence type="ECO:0000313" key="8">
    <source>
        <dbReference type="EMBL" id="GFH52232.1"/>
    </source>
</evidence>
<organism evidence="8 9">
    <name type="scientific">Chaetoceros tenuissimus</name>
    <dbReference type="NCBI Taxonomy" id="426638"/>
    <lineage>
        <taxon>Eukaryota</taxon>
        <taxon>Sar</taxon>
        <taxon>Stramenopiles</taxon>
        <taxon>Ochrophyta</taxon>
        <taxon>Bacillariophyta</taxon>
        <taxon>Coscinodiscophyceae</taxon>
        <taxon>Chaetocerotophycidae</taxon>
        <taxon>Chaetocerotales</taxon>
        <taxon>Chaetocerotaceae</taxon>
        <taxon>Chaetoceros</taxon>
    </lineage>
</organism>
<dbReference type="PANTHER" id="PTHR24276">
    <property type="entry name" value="POLYSERASE-RELATED"/>
    <property type="match status" value="1"/>
</dbReference>
<dbReference type="InterPro" id="IPR001314">
    <property type="entry name" value="Peptidase_S1A"/>
</dbReference>
<keyword evidence="9" id="KW-1185">Reference proteome</keyword>
<dbReference type="InterPro" id="IPR043504">
    <property type="entry name" value="Peptidase_S1_PA_chymotrypsin"/>
</dbReference>
<accession>A0AAD3H6B1</accession>
<dbReference type="Gene3D" id="2.40.10.10">
    <property type="entry name" value="Trypsin-like serine proteases"/>
    <property type="match status" value="1"/>
</dbReference>
<dbReference type="GO" id="GO:0006508">
    <property type="term" value="P:proteolysis"/>
    <property type="evidence" value="ECO:0007669"/>
    <property type="project" value="UniProtKB-KW"/>
</dbReference>
<dbReference type="PROSITE" id="PS50240">
    <property type="entry name" value="TRYPSIN_DOM"/>
    <property type="match status" value="1"/>
</dbReference>
<dbReference type="PRINTS" id="PR00722">
    <property type="entry name" value="CHYMOTRYPSIN"/>
</dbReference>
<evidence type="ECO:0000313" key="9">
    <source>
        <dbReference type="Proteomes" id="UP001054902"/>
    </source>
</evidence>
<comment type="caution">
    <text evidence="8">The sequence shown here is derived from an EMBL/GenBank/DDBJ whole genome shotgun (WGS) entry which is preliminary data.</text>
</comment>
<dbReference type="InterPro" id="IPR018114">
    <property type="entry name" value="TRYPSIN_HIS"/>
</dbReference>
<evidence type="ECO:0000256" key="3">
    <source>
        <dbReference type="ARBA" id="ARBA00023157"/>
    </source>
</evidence>
<dbReference type="InterPro" id="IPR033116">
    <property type="entry name" value="TRYPSIN_SER"/>
</dbReference>
<dbReference type="InterPro" id="IPR050430">
    <property type="entry name" value="Peptidase_S1"/>
</dbReference>
<dbReference type="Pfam" id="PF00089">
    <property type="entry name" value="Trypsin"/>
    <property type="match status" value="1"/>
</dbReference>
<sequence>MNQLFVTALVSLLVVGSQGQNGYPPEECRDSNNWHKKECLSWMQSHRESKSTFPNSNLIQPRIIGGTDAEIGKYPYFSKPRVGEEWGGCGAILIASKWILTAAHCVDNSYYEYDYEIGSLCHSAETGNSNGNCGQFSEVISSINTIIHPFYDDDNADYDFALVELKKQAVTNPVDIDLGGFVENYDNEKSLTVIGFGDTNKNYYFSQYPGRLQEVELKFVNDCYEGLGMVTDRMFCAGEKDKDSCFGDSGGPIIDQERKLVVGLVSWGIGSCANNKFQGVYAKISSVASWIAETTCTDDQDLPSYCDYSKLPTSSPIPTQSPSVSLAPSTICYDIPYWYDSYYDQCDSYKEFPALCSLIGSSDSGMNNLTAMDACCVCGGGHETPPDCESIDDWFDFFGDPCEWYATPNACEIYGDIPGEGNYTANEACCRCGGGREISSMPSVSISPSVVNSTQPSITPSFTASPSDKPSVSPSLFPSEEPSDNPSNAPSVSAYPSESSKPSFTPSISQIPSILPTSKPTQKVITSPFDTPNSSSSCKPCILSSCIFLLLGNFFVMLVM</sequence>
<feature type="region of interest" description="Disordered" evidence="5">
    <location>
        <begin position="444"/>
        <end position="533"/>
    </location>
</feature>
<feature type="domain" description="Peptidase S1" evidence="7">
    <location>
        <begin position="63"/>
        <end position="296"/>
    </location>
</feature>
<keyword evidence="4" id="KW-0378">Hydrolase</keyword>
<evidence type="ECO:0000256" key="4">
    <source>
        <dbReference type="RuleBase" id="RU363034"/>
    </source>
</evidence>
<keyword evidence="4" id="KW-0720">Serine protease</keyword>
<reference evidence="8 9" key="1">
    <citation type="journal article" date="2021" name="Sci. Rep.">
        <title>The genome of the diatom Chaetoceros tenuissimus carries an ancient integrated fragment of an extant virus.</title>
        <authorList>
            <person name="Hongo Y."/>
            <person name="Kimura K."/>
            <person name="Takaki Y."/>
            <person name="Yoshida Y."/>
            <person name="Baba S."/>
            <person name="Kobayashi G."/>
            <person name="Nagasaki K."/>
            <person name="Hano T."/>
            <person name="Tomaru Y."/>
        </authorList>
    </citation>
    <scope>NUCLEOTIDE SEQUENCE [LARGE SCALE GENOMIC DNA]</scope>
    <source>
        <strain evidence="8 9">NIES-3715</strain>
    </source>
</reference>
<gene>
    <name evidence="8" type="ORF">CTEN210_08708</name>
</gene>
<feature type="chain" id="PRO_5041961088" description="Peptidase S1 domain-containing protein" evidence="6">
    <location>
        <begin position="20"/>
        <end position="560"/>
    </location>
</feature>
<dbReference type="SUPFAM" id="SSF50494">
    <property type="entry name" value="Trypsin-like serine proteases"/>
    <property type="match status" value="1"/>
</dbReference>
<dbReference type="PROSITE" id="PS00134">
    <property type="entry name" value="TRYPSIN_HIS"/>
    <property type="match status" value="1"/>
</dbReference>
<evidence type="ECO:0000256" key="1">
    <source>
        <dbReference type="ARBA" id="ARBA00007664"/>
    </source>
</evidence>
<evidence type="ECO:0000256" key="5">
    <source>
        <dbReference type="SAM" id="MobiDB-lite"/>
    </source>
</evidence>
<dbReference type="SMART" id="SM00020">
    <property type="entry name" value="Tryp_SPc"/>
    <property type="match status" value="1"/>
</dbReference>
<feature type="compositionally biased region" description="Low complexity" evidence="5">
    <location>
        <begin position="444"/>
        <end position="453"/>
    </location>
</feature>
<dbReference type="InterPro" id="IPR009003">
    <property type="entry name" value="Peptidase_S1_PA"/>
</dbReference>
<proteinExistence type="inferred from homology"/>
<keyword evidence="4" id="KW-0645">Protease</keyword>
<keyword evidence="6" id="KW-0732">Signal</keyword>
<feature type="compositionally biased region" description="Polar residues" evidence="5">
    <location>
        <begin position="454"/>
        <end position="476"/>
    </location>
</feature>
<evidence type="ECO:0000259" key="7">
    <source>
        <dbReference type="PROSITE" id="PS50240"/>
    </source>
</evidence>
<feature type="signal peptide" evidence="6">
    <location>
        <begin position="1"/>
        <end position="19"/>
    </location>
</feature>
<name>A0AAD3H6B1_9STRA</name>
<keyword evidence="2" id="KW-0843">Virulence</keyword>
<dbReference type="GO" id="GO:0004252">
    <property type="term" value="F:serine-type endopeptidase activity"/>
    <property type="evidence" value="ECO:0007669"/>
    <property type="project" value="InterPro"/>
</dbReference>
<evidence type="ECO:0000256" key="6">
    <source>
        <dbReference type="SAM" id="SignalP"/>
    </source>
</evidence>
<evidence type="ECO:0000256" key="2">
    <source>
        <dbReference type="ARBA" id="ARBA00023026"/>
    </source>
</evidence>
<dbReference type="EMBL" id="BLLK01000045">
    <property type="protein sequence ID" value="GFH52232.1"/>
    <property type="molecule type" value="Genomic_DNA"/>
</dbReference>
<comment type="similarity">
    <text evidence="1">Belongs to the peptidase S1 family.</text>
</comment>
<dbReference type="CDD" id="cd00190">
    <property type="entry name" value="Tryp_SPc"/>
    <property type="match status" value="1"/>
</dbReference>
<keyword evidence="3" id="KW-1015">Disulfide bond</keyword>
<dbReference type="AlphaFoldDB" id="A0AAD3H6B1"/>
<dbReference type="PANTHER" id="PTHR24276:SF91">
    <property type="entry name" value="AT26814P-RELATED"/>
    <property type="match status" value="1"/>
</dbReference>